<reference evidence="3 4" key="1">
    <citation type="journal article" date="2011" name="Stand. Genomic Sci.">
        <title>Complete genome sequence of Syntrophobotulus glycolicus type strain (FlGlyR).</title>
        <authorList>
            <person name="Han C."/>
            <person name="Mwirichia R."/>
            <person name="Chertkov O."/>
            <person name="Held B."/>
            <person name="Lapidus A."/>
            <person name="Nolan M."/>
            <person name="Lucas S."/>
            <person name="Hammon N."/>
            <person name="Deshpande S."/>
            <person name="Cheng J.F."/>
            <person name="Tapia R."/>
            <person name="Goodwin L."/>
            <person name="Pitluck S."/>
            <person name="Huntemann M."/>
            <person name="Liolios K."/>
            <person name="Ivanova N."/>
            <person name="Pagani I."/>
            <person name="Mavromatis K."/>
            <person name="Ovchinikova G."/>
            <person name="Pati A."/>
            <person name="Chen A."/>
            <person name="Palaniappan K."/>
            <person name="Land M."/>
            <person name="Hauser L."/>
            <person name="Brambilla E.M."/>
            <person name="Rohde M."/>
            <person name="Spring S."/>
            <person name="Sikorski J."/>
            <person name="Goker M."/>
            <person name="Woyke T."/>
            <person name="Bristow J."/>
            <person name="Eisen J.A."/>
            <person name="Markowitz V."/>
            <person name="Hugenholtz P."/>
            <person name="Kyrpides N.C."/>
            <person name="Klenk H.P."/>
            <person name="Detter J.C."/>
        </authorList>
    </citation>
    <scope>NUCLEOTIDE SEQUENCE [LARGE SCALE GENOMIC DNA]</scope>
    <source>
        <strain evidence="4">DSM 8271 / FlGlyR</strain>
    </source>
</reference>
<dbReference type="GO" id="GO:0016301">
    <property type="term" value="F:kinase activity"/>
    <property type="evidence" value="ECO:0007669"/>
    <property type="project" value="UniProtKB-KW"/>
</dbReference>
<organism evidence="3 4">
    <name type="scientific">Syntrophobotulus glycolicus (strain DSM 8271 / FlGlyR)</name>
    <dbReference type="NCBI Taxonomy" id="645991"/>
    <lineage>
        <taxon>Bacteria</taxon>
        <taxon>Bacillati</taxon>
        <taxon>Bacillota</taxon>
        <taxon>Clostridia</taxon>
        <taxon>Eubacteriales</taxon>
        <taxon>Desulfitobacteriaceae</taxon>
        <taxon>Syntrophobotulus</taxon>
    </lineage>
</organism>
<keyword evidence="1" id="KW-0472">Membrane</keyword>
<keyword evidence="4" id="KW-1185">Reference proteome</keyword>
<name>F0T1W2_SYNGF</name>
<evidence type="ECO:0000313" key="3">
    <source>
        <dbReference type="EMBL" id="ADY55226.1"/>
    </source>
</evidence>
<feature type="transmembrane region" description="Helical" evidence="1">
    <location>
        <begin position="335"/>
        <end position="353"/>
    </location>
</feature>
<feature type="transmembrane region" description="Helical" evidence="1">
    <location>
        <begin position="281"/>
        <end position="299"/>
    </location>
</feature>
<accession>F0T1W2</accession>
<keyword evidence="3" id="KW-0808">Transferase</keyword>
<dbReference type="GO" id="GO:0042802">
    <property type="term" value="F:identical protein binding"/>
    <property type="evidence" value="ECO:0007669"/>
    <property type="project" value="TreeGrafter"/>
</dbReference>
<feature type="transmembrane region" description="Helical" evidence="1">
    <location>
        <begin position="394"/>
        <end position="416"/>
    </location>
</feature>
<keyword evidence="1" id="KW-0812">Transmembrane</keyword>
<sequence>MRMVSAERKIRLSLIAGLVFILLFAHIPVLYTALYHPLTGAQAAENGRMDGAGFTAGALVLDGEWEFYWDRLIVTEQSSGDPPDFLIRAPGYWSEYQIGGVHLPAQGVASYRLIVDGLSRSNPVTAYIPDFGSAYRVFVDGVLTAGSGTVSRNIEDVFTVPQAKLYPVTLSGAETHEIVIELATARFSGLYMAPVLADYHDTIQQSEIRESIRFILYGVVLFSFFAFIALFVLSRGKKLRVAYLPAIMLLILLRIMLSAEFYGFWQSSLFFGLSYEDSNPLLYLVTFILKFLLIFLIQEQFGVAFSKREKAFFFLYYAAIYLIYLFTPFDLYNRYLSLVLPVAAFALEVYGFIKVYRGRRRIKRYGLLIYWGVSLAVAGLIADCYYLGGNVYPNLSLALLVMLSACLLLVGLAYALRLADQYRDLAVADSEFRQARAQIAMQTEYYDALNGQMNEIRAIRHDTRHFIDVLGTLADEGRYDELRRFLGEYAERADTEPLPVFCQNTVANSILGYYALKARTKEIPFRCVSVIPKELPLSDGDLCVVLGNALENALEACAKPAVQSGRFIAVQAGTAGGQFLIKIENSYDGFVSIKDGELLSSKGGGAHGIGLQNIRRVVKSCGGFVKIDRTATTFTLMVACPHPVKAEAAPLHDSPGGAPHQ</sequence>
<dbReference type="PANTHER" id="PTHR40448:SF1">
    <property type="entry name" value="TWO-COMPONENT SENSOR HISTIDINE KINASE"/>
    <property type="match status" value="1"/>
</dbReference>
<dbReference type="CDD" id="cd16935">
    <property type="entry name" value="HATPase_AgrC-ComD-like"/>
    <property type="match status" value="1"/>
</dbReference>
<feature type="domain" description="Sensor histidine kinase NatK-like C-terminal" evidence="2">
    <location>
        <begin position="541"/>
        <end position="640"/>
    </location>
</feature>
<dbReference type="Pfam" id="PF14501">
    <property type="entry name" value="HATPase_c_5"/>
    <property type="match status" value="1"/>
</dbReference>
<dbReference type="Gene3D" id="3.30.565.10">
    <property type="entry name" value="Histidine kinase-like ATPase, C-terminal domain"/>
    <property type="match status" value="1"/>
</dbReference>
<dbReference type="STRING" id="645991.Sgly_0880"/>
<dbReference type="Proteomes" id="UP000007488">
    <property type="component" value="Chromosome"/>
</dbReference>
<evidence type="ECO:0000259" key="2">
    <source>
        <dbReference type="Pfam" id="PF14501"/>
    </source>
</evidence>
<dbReference type="RefSeq" id="WP_013624097.1">
    <property type="nucleotide sequence ID" value="NC_015172.1"/>
</dbReference>
<dbReference type="SUPFAM" id="SSF55874">
    <property type="entry name" value="ATPase domain of HSP90 chaperone/DNA topoisomerase II/histidine kinase"/>
    <property type="match status" value="1"/>
</dbReference>
<feature type="transmembrane region" description="Helical" evidence="1">
    <location>
        <begin position="365"/>
        <end position="388"/>
    </location>
</feature>
<feature type="transmembrane region" description="Helical" evidence="1">
    <location>
        <begin position="311"/>
        <end position="329"/>
    </location>
</feature>
<feature type="transmembrane region" description="Helical" evidence="1">
    <location>
        <begin position="241"/>
        <end position="261"/>
    </location>
</feature>
<keyword evidence="3" id="KW-0418">Kinase</keyword>
<evidence type="ECO:0000313" key="4">
    <source>
        <dbReference type="Proteomes" id="UP000007488"/>
    </source>
</evidence>
<keyword evidence="1" id="KW-1133">Transmembrane helix</keyword>
<proteinExistence type="predicted"/>
<feature type="transmembrane region" description="Helical" evidence="1">
    <location>
        <begin position="214"/>
        <end position="234"/>
    </location>
</feature>
<gene>
    <name evidence="3" type="ordered locus">Sgly_0880</name>
</gene>
<dbReference type="InterPro" id="IPR032834">
    <property type="entry name" value="NatK-like_C"/>
</dbReference>
<dbReference type="EMBL" id="CP002547">
    <property type="protein sequence ID" value="ADY55226.1"/>
    <property type="molecule type" value="Genomic_DNA"/>
</dbReference>
<dbReference type="PANTHER" id="PTHR40448">
    <property type="entry name" value="TWO-COMPONENT SENSOR HISTIDINE KINASE"/>
    <property type="match status" value="1"/>
</dbReference>
<protein>
    <submittedName>
        <fullName evidence="3">Signal transduction histidine kinase regulating citrate/malate metabolism</fullName>
    </submittedName>
</protein>
<dbReference type="HOGENOM" id="CLU_020211_10_0_9"/>
<reference evidence="4" key="2">
    <citation type="submission" date="2011-02" db="EMBL/GenBank/DDBJ databases">
        <title>The complete genome of Syntrophobotulus glycolicus DSM 8271.</title>
        <authorList>
            <person name="Lucas S."/>
            <person name="Copeland A."/>
            <person name="Lapidus A."/>
            <person name="Bruce D."/>
            <person name="Goodwin L."/>
            <person name="Pitluck S."/>
            <person name="Kyrpides N."/>
            <person name="Mavromatis K."/>
            <person name="Pagani I."/>
            <person name="Ivanova N."/>
            <person name="Mikhailova N."/>
            <person name="Chertkov O."/>
            <person name="Held B."/>
            <person name="Detter J.C."/>
            <person name="Tapia R."/>
            <person name="Han C."/>
            <person name="Land M."/>
            <person name="Hauser L."/>
            <person name="Markowitz V."/>
            <person name="Cheng J.-F."/>
            <person name="Hugenholtz P."/>
            <person name="Woyke T."/>
            <person name="Wu D."/>
            <person name="Spring S."/>
            <person name="Schroeder M."/>
            <person name="Brambilla E."/>
            <person name="Klenk H.-P."/>
            <person name="Eisen J.A."/>
        </authorList>
    </citation>
    <scope>NUCLEOTIDE SEQUENCE [LARGE SCALE GENOMIC DNA]</scope>
    <source>
        <strain evidence="4">DSM 8271 / FlGlyR</strain>
    </source>
</reference>
<dbReference type="eggNOG" id="COG3290">
    <property type="taxonomic scope" value="Bacteria"/>
</dbReference>
<dbReference type="KEGG" id="sgy:Sgly_0880"/>
<dbReference type="InterPro" id="IPR036890">
    <property type="entry name" value="HATPase_C_sf"/>
</dbReference>
<evidence type="ECO:0000256" key="1">
    <source>
        <dbReference type="SAM" id="Phobius"/>
    </source>
</evidence>
<dbReference type="AlphaFoldDB" id="F0T1W2"/>